<evidence type="ECO:0000256" key="2">
    <source>
        <dbReference type="ARBA" id="ARBA00008917"/>
    </source>
</evidence>
<feature type="compositionally biased region" description="Gly residues" evidence="8">
    <location>
        <begin position="248"/>
        <end position="265"/>
    </location>
</feature>
<protein>
    <recommendedName>
        <fullName evidence="7">Derlin</fullName>
    </recommendedName>
</protein>
<comment type="function">
    <text evidence="7">May be involved in the degradation of misfolded endoplasmic reticulum (ER) luminal proteins.</text>
</comment>
<organism evidence="9 10">
    <name type="scientific">Tribonema minus</name>
    <dbReference type="NCBI Taxonomy" id="303371"/>
    <lineage>
        <taxon>Eukaryota</taxon>
        <taxon>Sar</taxon>
        <taxon>Stramenopiles</taxon>
        <taxon>Ochrophyta</taxon>
        <taxon>PX clade</taxon>
        <taxon>Xanthophyceae</taxon>
        <taxon>Tribonematales</taxon>
        <taxon>Tribonemataceae</taxon>
        <taxon>Tribonema</taxon>
    </lineage>
</organism>
<dbReference type="AlphaFoldDB" id="A0A835YYA5"/>
<sequence>MPPRGRIGAVGAAGSPEEWFKSLPPVSKVLITSLVGSTVLVMLGVIDAYNLALLWSPLRHKFEIWRLYTNAVFLGAPSFPFLMNLMIFGQYSIRYEKDAFDTGGGGGSADYAWMLAFGMAVLSGLSLAFFVVPFLSIPLMFMIIYVWSRKVPDVPTSFWGITVQSVYVPWVMVAFNLLTGASAFNPLLGIGVGHLYYFLVDVVPDQFGKDVLTTPAFLTDLFGYGGLNTGVQRFPAPGHAAPPRGFPRPGGGHTWGSGGRPLGTQ</sequence>
<keyword evidence="10" id="KW-1185">Reference proteome</keyword>
<accession>A0A835YYA5</accession>
<dbReference type="GO" id="GO:0006950">
    <property type="term" value="P:response to stress"/>
    <property type="evidence" value="ECO:0007669"/>
    <property type="project" value="UniProtKB-ARBA"/>
</dbReference>
<keyword evidence="5 7" id="KW-1133">Transmembrane helix</keyword>
<dbReference type="Proteomes" id="UP000664859">
    <property type="component" value="Unassembled WGS sequence"/>
</dbReference>
<keyword evidence="4 7" id="KW-0256">Endoplasmic reticulum</keyword>
<feature type="transmembrane region" description="Helical" evidence="7">
    <location>
        <begin position="29"/>
        <end position="55"/>
    </location>
</feature>
<feature type="transmembrane region" description="Helical" evidence="7">
    <location>
        <begin position="158"/>
        <end position="177"/>
    </location>
</feature>
<reference evidence="9" key="1">
    <citation type="submission" date="2021-02" db="EMBL/GenBank/DDBJ databases">
        <title>First Annotated Genome of the Yellow-green Alga Tribonema minus.</title>
        <authorList>
            <person name="Mahan K.M."/>
        </authorList>
    </citation>
    <scope>NUCLEOTIDE SEQUENCE</scope>
    <source>
        <strain evidence="9">UTEX B ZZ1240</strain>
    </source>
</reference>
<feature type="transmembrane region" description="Helical" evidence="7">
    <location>
        <begin position="67"/>
        <end position="93"/>
    </location>
</feature>
<comment type="similarity">
    <text evidence="2 7">Belongs to the derlin family.</text>
</comment>
<dbReference type="InterPro" id="IPR007599">
    <property type="entry name" value="DER1"/>
</dbReference>
<dbReference type="EMBL" id="JAFCMP010000512">
    <property type="protein sequence ID" value="KAG5178818.1"/>
    <property type="molecule type" value="Genomic_DNA"/>
</dbReference>
<dbReference type="InterPro" id="IPR035952">
    <property type="entry name" value="Rhomboid-like_sf"/>
</dbReference>
<evidence type="ECO:0000313" key="9">
    <source>
        <dbReference type="EMBL" id="KAG5178818.1"/>
    </source>
</evidence>
<dbReference type="Pfam" id="PF04511">
    <property type="entry name" value="DER1"/>
    <property type="match status" value="1"/>
</dbReference>
<dbReference type="GO" id="GO:0005789">
    <property type="term" value="C:endoplasmic reticulum membrane"/>
    <property type="evidence" value="ECO:0007669"/>
    <property type="project" value="UniProtKB-SubCell"/>
</dbReference>
<evidence type="ECO:0000256" key="6">
    <source>
        <dbReference type="ARBA" id="ARBA00023136"/>
    </source>
</evidence>
<dbReference type="OrthoDB" id="1716531at2759"/>
<comment type="subcellular location">
    <subcellularLocation>
        <location evidence="1 7">Endoplasmic reticulum membrane</location>
        <topology evidence="1 7">Multi-pass membrane protein</topology>
    </subcellularLocation>
</comment>
<feature type="region of interest" description="Disordered" evidence="8">
    <location>
        <begin position="238"/>
        <end position="265"/>
    </location>
</feature>
<evidence type="ECO:0000256" key="8">
    <source>
        <dbReference type="SAM" id="MobiDB-lite"/>
    </source>
</evidence>
<feature type="transmembrane region" description="Helical" evidence="7">
    <location>
        <begin position="113"/>
        <end position="146"/>
    </location>
</feature>
<feature type="transmembrane region" description="Helical" evidence="7">
    <location>
        <begin position="183"/>
        <end position="200"/>
    </location>
</feature>
<dbReference type="PANTHER" id="PTHR11009">
    <property type="entry name" value="DER1-LIKE PROTEIN, DERLIN"/>
    <property type="match status" value="1"/>
</dbReference>
<evidence type="ECO:0000256" key="4">
    <source>
        <dbReference type="ARBA" id="ARBA00022824"/>
    </source>
</evidence>
<proteinExistence type="inferred from homology"/>
<evidence type="ECO:0000256" key="3">
    <source>
        <dbReference type="ARBA" id="ARBA00022692"/>
    </source>
</evidence>
<keyword evidence="3 7" id="KW-0812">Transmembrane</keyword>
<dbReference type="SUPFAM" id="SSF144091">
    <property type="entry name" value="Rhomboid-like"/>
    <property type="match status" value="1"/>
</dbReference>
<gene>
    <name evidence="9" type="ORF">JKP88DRAFT_201519</name>
</gene>
<evidence type="ECO:0000256" key="5">
    <source>
        <dbReference type="ARBA" id="ARBA00022989"/>
    </source>
</evidence>
<keyword evidence="6 7" id="KW-0472">Membrane</keyword>
<name>A0A835YYA5_9STRA</name>
<evidence type="ECO:0000313" key="10">
    <source>
        <dbReference type="Proteomes" id="UP000664859"/>
    </source>
</evidence>
<comment type="caution">
    <text evidence="9">The sequence shown here is derived from an EMBL/GenBank/DDBJ whole genome shotgun (WGS) entry which is preliminary data.</text>
</comment>
<evidence type="ECO:0000256" key="7">
    <source>
        <dbReference type="RuleBase" id="RU363059"/>
    </source>
</evidence>
<evidence type="ECO:0000256" key="1">
    <source>
        <dbReference type="ARBA" id="ARBA00004477"/>
    </source>
</evidence>